<dbReference type="SUPFAM" id="SSF53041">
    <property type="entry name" value="Resolvase-like"/>
    <property type="match status" value="1"/>
</dbReference>
<dbReference type="OrthoDB" id="9811097at2"/>
<dbReference type="PANTHER" id="PTHR30461">
    <property type="entry name" value="DNA-INVERTASE FROM LAMBDOID PROPHAGE"/>
    <property type="match status" value="1"/>
</dbReference>
<protein>
    <recommendedName>
        <fullName evidence="1">Resolvase/invertase-type recombinase catalytic domain-containing protein</fullName>
    </recommendedName>
</protein>
<comment type="caution">
    <text evidence="2">The sequence shown here is derived from an EMBL/GenBank/DDBJ whole genome shotgun (WGS) entry which is preliminary data.</text>
</comment>
<proteinExistence type="predicted"/>
<name>A0A1V4HSG9_9BACL</name>
<dbReference type="Pfam" id="PF00239">
    <property type="entry name" value="Resolvase"/>
    <property type="match status" value="1"/>
</dbReference>
<dbReference type="InterPro" id="IPR006119">
    <property type="entry name" value="Resolv_N"/>
</dbReference>
<dbReference type="EMBL" id="MBTG01000001">
    <property type="protein sequence ID" value="OPH61816.1"/>
    <property type="molecule type" value="Genomic_DNA"/>
</dbReference>
<gene>
    <name evidence="2" type="ORF">BC351_00825</name>
</gene>
<dbReference type="PANTHER" id="PTHR30461:SF23">
    <property type="entry name" value="DNA RECOMBINASE-RELATED"/>
    <property type="match status" value="1"/>
</dbReference>
<evidence type="ECO:0000259" key="1">
    <source>
        <dbReference type="PROSITE" id="PS51736"/>
    </source>
</evidence>
<dbReference type="Proteomes" id="UP000190626">
    <property type="component" value="Unassembled WGS sequence"/>
</dbReference>
<dbReference type="RefSeq" id="WP_079408816.1">
    <property type="nucleotide sequence ID" value="NZ_MBTG01000001.1"/>
</dbReference>
<feature type="domain" description="Resolvase/invertase-type recombinase catalytic" evidence="1">
    <location>
        <begin position="4"/>
        <end position="111"/>
    </location>
</feature>
<dbReference type="PROSITE" id="PS51736">
    <property type="entry name" value="RECOMBINASES_3"/>
    <property type="match status" value="1"/>
</dbReference>
<dbReference type="SMART" id="SM00857">
    <property type="entry name" value="Resolvase"/>
    <property type="match status" value="1"/>
</dbReference>
<accession>A0A1V4HSG9</accession>
<dbReference type="InterPro" id="IPR050639">
    <property type="entry name" value="SSR_resolvase"/>
</dbReference>
<organism evidence="2 3">
    <name type="scientific">Paenibacillus ferrarius</name>
    <dbReference type="NCBI Taxonomy" id="1469647"/>
    <lineage>
        <taxon>Bacteria</taxon>
        <taxon>Bacillati</taxon>
        <taxon>Bacillota</taxon>
        <taxon>Bacilli</taxon>
        <taxon>Bacillales</taxon>
        <taxon>Paenibacillaceae</taxon>
        <taxon>Paenibacillus</taxon>
    </lineage>
</organism>
<keyword evidence="3" id="KW-1185">Reference proteome</keyword>
<dbReference type="AlphaFoldDB" id="A0A1V4HSG9"/>
<dbReference type="InterPro" id="IPR036162">
    <property type="entry name" value="Resolvase-like_N_sf"/>
</dbReference>
<dbReference type="GO" id="GO:0000150">
    <property type="term" value="F:DNA strand exchange activity"/>
    <property type="evidence" value="ECO:0007669"/>
    <property type="project" value="InterPro"/>
</dbReference>
<dbReference type="STRING" id="1469647.BC351_00825"/>
<evidence type="ECO:0000313" key="3">
    <source>
        <dbReference type="Proteomes" id="UP000190626"/>
    </source>
</evidence>
<sequence length="111" mass="12597">MKEKVVIYARVGSQEQANVSLDRQIDSCKSFAVKNDLMIKGIYKQVGASAHGTQEKFESILSNMYQSNVETLLIEDWSRISRNAIEAMEIENRFKKNNKSIVTVNGDKLLL</sequence>
<dbReference type="CDD" id="cd00338">
    <property type="entry name" value="Ser_Recombinase"/>
    <property type="match status" value="1"/>
</dbReference>
<reference evidence="3" key="1">
    <citation type="submission" date="2016-07" db="EMBL/GenBank/DDBJ databases">
        <authorList>
            <person name="Florea S."/>
            <person name="Webb J.S."/>
            <person name="Jaromczyk J."/>
            <person name="Schardl C.L."/>
        </authorList>
    </citation>
    <scope>NUCLEOTIDE SEQUENCE [LARGE SCALE GENOMIC DNA]</scope>
    <source>
        <strain evidence="3">CY1</strain>
    </source>
</reference>
<dbReference type="Gene3D" id="3.40.50.1390">
    <property type="entry name" value="Resolvase, N-terminal catalytic domain"/>
    <property type="match status" value="1"/>
</dbReference>
<evidence type="ECO:0000313" key="2">
    <source>
        <dbReference type="EMBL" id="OPH61816.1"/>
    </source>
</evidence>
<dbReference type="GO" id="GO:0003677">
    <property type="term" value="F:DNA binding"/>
    <property type="evidence" value="ECO:0007669"/>
    <property type="project" value="InterPro"/>
</dbReference>